<gene>
    <name evidence="1" type="ORF">G2W53_007166</name>
</gene>
<accession>A0A834X6M2</accession>
<name>A0A834X6M2_9FABA</name>
<dbReference type="Proteomes" id="UP000634136">
    <property type="component" value="Unassembled WGS sequence"/>
</dbReference>
<proteinExistence type="predicted"/>
<evidence type="ECO:0000313" key="1">
    <source>
        <dbReference type="EMBL" id="KAF7838684.1"/>
    </source>
</evidence>
<protein>
    <submittedName>
        <fullName evidence="1">Uncharacterized protein</fullName>
    </submittedName>
</protein>
<evidence type="ECO:0000313" key="2">
    <source>
        <dbReference type="Proteomes" id="UP000634136"/>
    </source>
</evidence>
<comment type="caution">
    <text evidence="1">The sequence shown here is derived from an EMBL/GenBank/DDBJ whole genome shotgun (WGS) entry which is preliminary data.</text>
</comment>
<sequence>MEKKQIDRKWKNLRQLAAPFRAND</sequence>
<keyword evidence="2" id="KW-1185">Reference proteome</keyword>
<organism evidence="1 2">
    <name type="scientific">Senna tora</name>
    <dbReference type="NCBI Taxonomy" id="362788"/>
    <lineage>
        <taxon>Eukaryota</taxon>
        <taxon>Viridiplantae</taxon>
        <taxon>Streptophyta</taxon>
        <taxon>Embryophyta</taxon>
        <taxon>Tracheophyta</taxon>
        <taxon>Spermatophyta</taxon>
        <taxon>Magnoliopsida</taxon>
        <taxon>eudicotyledons</taxon>
        <taxon>Gunneridae</taxon>
        <taxon>Pentapetalae</taxon>
        <taxon>rosids</taxon>
        <taxon>fabids</taxon>
        <taxon>Fabales</taxon>
        <taxon>Fabaceae</taxon>
        <taxon>Caesalpinioideae</taxon>
        <taxon>Cassia clade</taxon>
        <taxon>Senna</taxon>
    </lineage>
</organism>
<dbReference type="AlphaFoldDB" id="A0A834X6M2"/>
<reference evidence="1" key="1">
    <citation type="submission" date="2020-09" db="EMBL/GenBank/DDBJ databases">
        <title>Genome-Enabled Discovery of Anthraquinone Biosynthesis in Senna tora.</title>
        <authorList>
            <person name="Kang S.-H."/>
            <person name="Pandey R.P."/>
            <person name="Lee C.-M."/>
            <person name="Sim J.-S."/>
            <person name="Jeong J.-T."/>
            <person name="Choi B.-S."/>
            <person name="Jung M."/>
            <person name="Ginzburg D."/>
            <person name="Zhao K."/>
            <person name="Won S.Y."/>
            <person name="Oh T.-J."/>
            <person name="Yu Y."/>
            <person name="Kim N.-H."/>
            <person name="Lee O.R."/>
            <person name="Lee T.-H."/>
            <person name="Bashyal P."/>
            <person name="Kim T.-S."/>
            <person name="Lee W.-H."/>
            <person name="Kawkins C."/>
            <person name="Kim C.-K."/>
            <person name="Kim J.S."/>
            <person name="Ahn B.O."/>
            <person name="Rhee S.Y."/>
            <person name="Sohng J.K."/>
        </authorList>
    </citation>
    <scope>NUCLEOTIDE SEQUENCE</scope>
    <source>
        <tissue evidence="1">Leaf</tissue>
    </source>
</reference>
<dbReference type="EMBL" id="JAAIUW010000003">
    <property type="protein sequence ID" value="KAF7838684.1"/>
    <property type="molecule type" value="Genomic_DNA"/>
</dbReference>